<organism evidence="2 3">
    <name type="scientific">Lolium multiflorum</name>
    <name type="common">Italian ryegrass</name>
    <name type="synonym">Lolium perenne subsp. multiflorum</name>
    <dbReference type="NCBI Taxonomy" id="4521"/>
    <lineage>
        <taxon>Eukaryota</taxon>
        <taxon>Viridiplantae</taxon>
        <taxon>Streptophyta</taxon>
        <taxon>Embryophyta</taxon>
        <taxon>Tracheophyta</taxon>
        <taxon>Spermatophyta</taxon>
        <taxon>Magnoliopsida</taxon>
        <taxon>Liliopsida</taxon>
        <taxon>Poales</taxon>
        <taxon>Poaceae</taxon>
        <taxon>BOP clade</taxon>
        <taxon>Pooideae</taxon>
        <taxon>Poodae</taxon>
        <taxon>Poeae</taxon>
        <taxon>Poeae Chloroplast Group 2 (Poeae type)</taxon>
        <taxon>Loliodinae</taxon>
        <taxon>Loliinae</taxon>
        <taxon>Lolium</taxon>
    </lineage>
</organism>
<comment type="caution">
    <text evidence="2">The sequence shown here is derived from an EMBL/GenBank/DDBJ whole genome shotgun (WGS) entry which is preliminary data.</text>
</comment>
<evidence type="ECO:0000313" key="2">
    <source>
        <dbReference type="EMBL" id="KAK1645686.1"/>
    </source>
</evidence>
<reference evidence="2" key="1">
    <citation type="submission" date="2023-07" db="EMBL/GenBank/DDBJ databases">
        <title>A chromosome-level genome assembly of Lolium multiflorum.</title>
        <authorList>
            <person name="Chen Y."/>
            <person name="Copetti D."/>
            <person name="Kolliker R."/>
            <person name="Studer B."/>
        </authorList>
    </citation>
    <scope>NUCLEOTIDE SEQUENCE</scope>
    <source>
        <strain evidence="2">02402/16</strain>
        <tissue evidence="2">Leaf</tissue>
    </source>
</reference>
<evidence type="ECO:0000313" key="3">
    <source>
        <dbReference type="Proteomes" id="UP001231189"/>
    </source>
</evidence>
<accession>A0AAD8S698</accession>
<dbReference type="AlphaFoldDB" id="A0AAD8S698"/>
<proteinExistence type="predicted"/>
<evidence type="ECO:0000256" key="1">
    <source>
        <dbReference type="SAM" id="MobiDB-lite"/>
    </source>
</evidence>
<feature type="region of interest" description="Disordered" evidence="1">
    <location>
        <begin position="1"/>
        <end position="40"/>
    </location>
</feature>
<gene>
    <name evidence="2" type="ORF">QYE76_063491</name>
</gene>
<sequence>MGRCSVPPTPSTEEANDDDHETSNEIATEPRRSTRERATPDWYDPCLNVMIVDNNDEDPVTYEEAMMSPDSNKWQEAMKSEMGSMYDNKVWTLVDLPDSRKAVENKWIFKRKTDADELEYGMEFEVLFEVSDGIPDITRSSGMVRRIRFIYRKSYSKFGNDPVHLWKVLEGSRKVRKKSLWKAESRRDSTTMAGQP</sequence>
<dbReference type="EMBL" id="JAUUTY010000004">
    <property type="protein sequence ID" value="KAK1645686.1"/>
    <property type="molecule type" value="Genomic_DNA"/>
</dbReference>
<feature type="compositionally biased region" description="Basic and acidic residues" evidence="1">
    <location>
        <begin position="28"/>
        <end position="39"/>
    </location>
</feature>
<dbReference type="Proteomes" id="UP001231189">
    <property type="component" value="Unassembled WGS sequence"/>
</dbReference>
<keyword evidence="3" id="KW-1185">Reference proteome</keyword>
<name>A0AAD8S698_LOLMU</name>
<protein>
    <submittedName>
        <fullName evidence="2">Uncharacterized protein</fullName>
    </submittedName>
</protein>